<dbReference type="Pfam" id="PF01042">
    <property type="entry name" value="Ribonuc_L-PSP"/>
    <property type="match status" value="1"/>
</dbReference>
<dbReference type="GO" id="GO:0005829">
    <property type="term" value="C:cytosol"/>
    <property type="evidence" value="ECO:0007669"/>
    <property type="project" value="TreeGrafter"/>
</dbReference>
<evidence type="ECO:0008006" key="3">
    <source>
        <dbReference type="Google" id="ProtNLM"/>
    </source>
</evidence>
<evidence type="ECO:0000256" key="1">
    <source>
        <dbReference type="ARBA" id="ARBA00010552"/>
    </source>
</evidence>
<dbReference type="InterPro" id="IPR035959">
    <property type="entry name" value="RutC-like_sf"/>
</dbReference>
<dbReference type="InterPro" id="IPR006175">
    <property type="entry name" value="YjgF/YER057c/UK114"/>
</dbReference>
<comment type="similarity">
    <text evidence="1">Belongs to the RutC family.</text>
</comment>
<dbReference type="EMBL" id="CADCWN010000360">
    <property type="protein sequence ID" value="CAA9588872.1"/>
    <property type="molecule type" value="Genomic_DNA"/>
</dbReference>
<name>A0A6J4VYX0_9BACT</name>
<organism evidence="2">
    <name type="scientific">uncultured Thermomicrobiales bacterium</name>
    <dbReference type="NCBI Taxonomy" id="1645740"/>
    <lineage>
        <taxon>Bacteria</taxon>
        <taxon>Pseudomonadati</taxon>
        <taxon>Thermomicrobiota</taxon>
        <taxon>Thermomicrobia</taxon>
        <taxon>Thermomicrobiales</taxon>
        <taxon>environmental samples</taxon>
    </lineage>
</organism>
<dbReference type="CDD" id="cd00448">
    <property type="entry name" value="YjgF_YER057c_UK114_family"/>
    <property type="match status" value="1"/>
</dbReference>
<dbReference type="PANTHER" id="PTHR11803">
    <property type="entry name" value="2-IMINOBUTANOATE/2-IMINOPROPANOATE DEAMINASE RIDA"/>
    <property type="match status" value="1"/>
</dbReference>
<dbReference type="PANTHER" id="PTHR11803:SF58">
    <property type="entry name" value="PROTEIN HMF1-RELATED"/>
    <property type="match status" value="1"/>
</dbReference>
<dbReference type="Gene3D" id="3.30.1330.40">
    <property type="entry name" value="RutC-like"/>
    <property type="match status" value="1"/>
</dbReference>
<gene>
    <name evidence="2" type="ORF">AVDCRST_MAG18-4475</name>
</gene>
<proteinExistence type="inferred from homology"/>
<reference evidence="2" key="1">
    <citation type="submission" date="2020-02" db="EMBL/GenBank/DDBJ databases">
        <authorList>
            <person name="Meier V. D."/>
        </authorList>
    </citation>
    <scope>NUCLEOTIDE SEQUENCE</scope>
    <source>
        <strain evidence="2">AVDCRST_MAG18</strain>
    </source>
</reference>
<dbReference type="AlphaFoldDB" id="A0A6J4VYX0"/>
<evidence type="ECO:0000313" key="2">
    <source>
        <dbReference type="EMBL" id="CAA9588872.1"/>
    </source>
</evidence>
<accession>A0A6J4VYX0</accession>
<dbReference type="GO" id="GO:0019239">
    <property type="term" value="F:deaminase activity"/>
    <property type="evidence" value="ECO:0007669"/>
    <property type="project" value="TreeGrafter"/>
</dbReference>
<sequence>MAVEVRHLNPEGMHANPAFTQAVIVSGAARTVYIGGQNAVAPDGRIVGGDDLAAQTEQVCANLATVLAAAGGTLHDIIKLTICVVQGQDLRRGFGVFQRIWGAEQPPPAITVLTVAGLANPAFLVEVEAIAIIGSGGAGA</sequence>
<protein>
    <recommendedName>
        <fullName evidence="3">RidA/YER057c/UK114 superfamily protein</fullName>
    </recommendedName>
</protein>
<dbReference type="SUPFAM" id="SSF55298">
    <property type="entry name" value="YjgF-like"/>
    <property type="match status" value="1"/>
</dbReference>